<evidence type="ECO:0000313" key="4">
    <source>
        <dbReference type="EMBL" id="PSU53795.1"/>
    </source>
</evidence>
<accession>A0A2T3JWS7</accession>
<proteinExistence type="predicted"/>
<evidence type="ECO:0008006" key="7">
    <source>
        <dbReference type="Google" id="ProtNLM"/>
    </source>
</evidence>
<organism evidence="4 6">
    <name type="scientific">Photobacterium phosphoreum</name>
    <dbReference type="NCBI Taxonomy" id="659"/>
    <lineage>
        <taxon>Bacteria</taxon>
        <taxon>Pseudomonadati</taxon>
        <taxon>Pseudomonadota</taxon>
        <taxon>Gammaproteobacteria</taxon>
        <taxon>Vibrionales</taxon>
        <taxon>Vibrionaceae</taxon>
        <taxon>Photobacterium</taxon>
    </lineage>
</organism>
<keyword evidence="2" id="KW-1133">Transmembrane helix</keyword>
<dbReference type="InterPro" id="IPR009576">
    <property type="entry name" value="Biofilm_formation_YgiB"/>
</dbReference>
<dbReference type="Proteomes" id="UP000241618">
    <property type="component" value="Unassembled WGS sequence"/>
</dbReference>
<evidence type="ECO:0000313" key="3">
    <source>
        <dbReference type="EMBL" id="PSU25656.1"/>
    </source>
</evidence>
<comment type="caution">
    <text evidence="4">The sequence shown here is derived from an EMBL/GenBank/DDBJ whole genome shotgun (WGS) entry which is preliminary data.</text>
</comment>
<dbReference type="Pfam" id="PF06693">
    <property type="entry name" value="DUF1190"/>
    <property type="match status" value="1"/>
</dbReference>
<gene>
    <name evidence="4" type="ORF">C9J18_05165</name>
    <name evidence="3" type="ORF">CTM96_08060</name>
</gene>
<dbReference type="RefSeq" id="WP_107189403.1">
    <property type="nucleotide sequence ID" value="NZ_PYMN01000005.1"/>
</dbReference>
<dbReference type="Proteomes" id="UP000241405">
    <property type="component" value="Unassembled WGS sequence"/>
</dbReference>
<feature type="transmembrane region" description="Helical" evidence="2">
    <location>
        <begin position="21"/>
        <end position="37"/>
    </location>
</feature>
<evidence type="ECO:0000256" key="2">
    <source>
        <dbReference type="SAM" id="Phobius"/>
    </source>
</evidence>
<reference evidence="5 6" key="1">
    <citation type="submission" date="2018-03" db="EMBL/GenBank/DDBJ databases">
        <title>Whole genome sequencing of Histamine producing bacteria.</title>
        <authorList>
            <person name="Butler K."/>
        </authorList>
    </citation>
    <scope>NUCLEOTIDE SEQUENCE [LARGE SCALE GENOMIC DNA]</scope>
    <source>
        <strain evidence="4 6">FS-6.1</strain>
        <strain evidence="3 5">FS-6.2</strain>
    </source>
</reference>
<keyword evidence="2" id="KW-0472">Membrane</keyword>
<feature type="region of interest" description="Disordered" evidence="1">
    <location>
        <begin position="129"/>
        <end position="206"/>
    </location>
</feature>
<dbReference type="EMBL" id="PYMP01000002">
    <property type="protein sequence ID" value="PSU53795.1"/>
    <property type="molecule type" value="Genomic_DNA"/>
</dbReference>
<dbReference type="AlphaFoldDB" id="A0A2T3JWS7"/>
<evidence type="ECO:0000313" key="6">
    <source>
        <dbReference type="Proteomes" id="UP000241618"/>
    </source>
</evidence>
<keyword evidence="5" id="KW-1185">Reference proteome</keyword>
<evidence type="ECO:0000256" key="1">
    <source>
        <dbReference type="SAM" id="MobiDB-lite"/>
    </source>
</evidence>
<name>A0A2T3JWS7_PHOPO</name>
<keyword evidence="2" id="KW-0812">Transmembrane</keyword>
<feature type="compositionally biased region" description="Polar residues" evidence="1">
    <location>
        <begin position="149"/>
        <end position="169"/>
    </location>
</feature>
<dbReference type="EMBL" id="PYMO01000006">
    <property type="protein sequence ID" value="PSU25656.1"/>
    <property type="molecule type" value="Genomic_DNA"/>
</dbReference>
<evidence type="ECO:0000313" key="5">
    <source>
        <dbReference type="Proteomes" id="UP000241405"/>
    </source>
</evidence>
<feature type="compositionally biased region" description="Low complexity" evidence="1">
    <location>
        <begin position="188"/>
        <end position="206"/>
    </location>
</feature>
<sequence length="206" mass="22844">MKRSSHIHRNQMRKSNQYHNWAPITIVALGATIVLTGCNDNDTLAQTQYDSLQDCINADSSNPKQVEMCATAYQQAVDAAPKFDSESDCQSSGTDNCRQIQGSNNNSYWVPALAGFIVGRMMDNGRHYSSQPIYYPSSRRTSDMDQWNRNKNNQQGGYTQSASEKYNSQYKKEKPAVSRTISRGGFGSKASAKSSWGGSRSRGWGG</sequence>
<protein>
    <recommendedName>
        <fullName evidence="7">DUF1190 domain-containing protein</fullName>
    </recommendedName>
</protein>